<sequence>MINKKLKIKLTSIFTSVIFIGVVIFGLIFMMDMSMDTNQYMTSKCPFSLPGNEFCPTNTLAVTIHHISAYQTFSNILFSKSILLVMLLTITFSILFWLFGRQMLLKLNLYLSFLAKHRIKQWPPSCKLNNITKWLALFENSPSFSYKT</sequence>
<protein>
    <submittedName>
        <fullName evidence="2">Uncharacterized protein</fullName>
    </submittedName>
</protein>
<name>A0A1F6P8V5_9BACT</name>
<feature type="transmembrane region" description="Helical" evidence="1">
    <location>
        <begin position="12"/>
        <end position="31"/>
    </location>
</feature>
<keyword evidence="1" id="KW-0812">Transmembrane</keyword>
<evidence type="ECO:0000313" key="3">
    <source>
        <dbReference type="Proteomes" id="UP000176634"/>
    </source>
</evidence>
<gene>
    <name evidence="2" type="ORF">A2563_02880</name>
</gene>
<evidence type="ECO:0000256" key="1">
    <source>
        <dbReference type="SAM" id="Phobius"/>
    </source>
</evidence>
<feature type="transmembrane region" description="Helical" evidence="1">
    <location>
        <begin position="81"/>
        <end position="99"/>
    </location>
</feature>
<proteinExistence type="predicted"/>
<comment type="caution">
    <text evidence="2">The sequence shown here is derived from an EMBL/GenBank/DDBJ whole genome shotgun (WGS) entry which is preliminary data.</text>
</comment>
<dbReference type="Proteomes" id="UP000176634">
    <property type="component" value="Unassembled WGS sequence"/>
</dbReference>
<evidence type="ECO:0000313" key="2">
    <source>
        <dbReference type="EMBL" id="OGH92596.1"/>
    </source>
</evidence>
<dbReference type="AlphaFoldDB" id="A0A1F6P8V5"/>
<organism evidence="2 3">
    <name type="scientific">Candidatus Magasanikbacteria bacterium RIFOXYD1_FULL_40_23</name>
    <dbReference type="NCBI Taxonomy" id="1798705"/>
    <lineage>
        <taxon>Bacteria</taxon>
        <taxon>Candidatus Magasanikiibacteriota</taxon>
    </lineage>
</organism>
<dbReference type="EMBL" id="MFRA01000005">
    <property type="protein sequence ID" value="OGH92596.1"/>
    <property type="molecule type" value="Genomic_DNA"/>
</dbReference>
<keyword evidence="1" id="KW-1133">Transmembrane helix</keyword>
<accession>A0A1F6P8V5</accession>
<keyword evidence="1" id="KW-0472">Membrane</keyword>
<reference evidence="2 3" key="1">
    <citation type="journal article" date="2016" name="Nat. Commun.">
        <title>Thousands of microbial genomes shed light on interconnected biogeochemical processes in an aquifer system.</title>
        <authorList>
            <person name="Anantharaman K."/>
            <person name="Brown C.T."/>
            <person name="Hug L.A."/>
            <person name="Sharon I."/>
            <person name="Castelle C.J."/>
            <person name="Probst A.J."/>
            <person name="Thomas B.C."/>
            <person name="Singh A."/>
            <person name="Wilkins M.J."/>
            <person name="Karaoz U."/>
            <person name="Brodie E.L."/>
            <person name="Williams K.H."/>
            <person name="Hubbard S.S."/>
            <person name="Banfield J.F."/>
        </authorList>
    </citation>
    <scope>NUCLEOTIDE SEQUENCE [LARGE SCALE GENOMIC DNA]</scope>
</reference>
<dbReference type="STRING" id="1798705.A2563_02880"/>